<dbReference type="PRINTS" id="PR00081">
    <property type="entry name" value="GDHRDH"/>
</dbReference>
<protein>
    <submittedName>
        <fullName evidence="4">Uncharacterized protein</fullName>
    </submittedName>
</protein>
<proteinExistence type="inferred from homology"/>
<evidence type="ECO:0000256" key="3">
    <source>
        <dbReference type="RuleBase" id="RU000363"/>
    </source>
</evidence>
<accession>A0A9W4UNP1</accession>
<sequence>MISPKTILVTGCSTGGIGAALALALAKRNNTVIATARTPSKIPSSLSTLPNVTVLALDVCSPPSITAAVSHFTSNNLTLDVVVNNAGGGYAMPLLDASIDRAKELYDLNVWGPLRAIQAFSALLIASKGRVVNISTCGAAVNTPWIGVYSSSKAALTTLSETLRLELLPFGVRVVAIMVGAVDSKFHDNDVFELPRTSLYVPVEEQLKGWASGASKPKGVAADVFVESIVEDVVGDGAVGLVWKGPHAGSIKYLSRFAPQSVADAAMSYTQGLAELKAHVDAKE</sequence>
<keyword evidence="2" id="KW-0560">Oxidoreductase</keyword>
<dbReference type="GO" id="GO:0005811">
    <property type="term" value="C:lipid droplet"/>
    <property type="evidence" value="ECO:0007669"/>
    <property type="project" value="TreeGrafter"/>
</dbReference>
<gene>
    <name evidence="4" type="ORF">PDIGIT_LOCUS11117</name>
</gene>
<evidence type="ECO:0000313" key="5">
    <source>
        <dbReference type="Proteomes" id="UP001152607"/>
    </source>
</evidence>
<dbReference type="EMBL" id="CAOQHR010000008">
    <property type="protein sequence ID" value="CAI6337997.1"/>
    <property type="molecule type" value="Genomic_DNA"/>
</dbReference>
<evidence type="ECO:0000313" key="4">
    <source>
        <dbReference type="EMBL" id="CAI6337997.1"/>
    </source>
</evidence>
<dbReference type="OrthoDB" id="2102561at2759"/>
<dbReference type="InterPro" id="IPR036291">
    <property type="entry name" value="NAD(P)-bd_dom_sf"/>
</dbReference>
<dbReference type="PRINTS" id="PR00080">
    <property type="entry name" value="SDRFAMILY"/>
</dbReference>
<evidence type="ECO:0000256" key="1">
    <source>
        <dbReference type="ARBA" id="ARBA00006484"/>
    </source>
</evidence>
<reference evidence="4" key="1">
    <citation type="submission" date="2023-01" db="EMBL/GenBank/DDBJ databases">
        <authorList>
            <person name="Van Ghelder C."/>
            <person name="Rancurel C."/>
        </authorList>
    </citation>
    <scope>NUCLEOTIDE SEQUENCE</scope>
    <source>
        <strain evidence="4">CNCM I-4278</strain>
    </source>
</reference>
<dbReference type="PANTHER" id="PTHR44169">
    <property type="entry name" value="NADPH-DEPENDENT 1-ACYLDIHYDROXYACETONE PHOSPHATE REDUCTASE"/>
    <property type="match status" value="1"/>
</dbReference>
<comment type="caution">
    <text evidence="4">The sequence shown here is derived from an EMBL/GenBank/DDBJ whole genome shotgun (WGS) entry which is preliminary data.</text>
</comment>
<keyword evidence="5" id="KW-1185">Reference proteome</keyword>
<evidence type="ECO:0000256" key="2">
    <source>
        <dbReference type="ARBA" id="ARBA00023002"/>
    </source>
</evidence>
<dbReference type="GO" id="GO:0019433">
    <property type="term" value="P:triglyceride catabolic process"/>
    <property type="evidence" value="ECO:0007669"/>
    <property type="project" value="TreeGrafter"/>
</dbReference>
<dbReference type="InterPro" id="IPR002347">
    <property type="entry name" value="SDR_fam"/>
</dbReference>
<dbReference type="GO" id="GO:0006654">
    <property type="term" value="P:phosphatidic acid biosynthetic process"/>
    <property type="evidence" value="ECO:0007669"/>
    <property type="project" value="TreeGrafter"/>
</dbReference>
<dbReference type="Pfam" id="PF00106">
    <property type="entry name" value="adh_short"/>
    <property type="match status" value="1"/>
</dbReference>
<dbReference type="GO" id="GO:0000140">
    <property type="term" value="F:acylglycerone-phosphate reductase (NADP+) activity"/>
    <property type="evidence" value="ECO:0007669"/>
    <property type="project" value="TreeGrafter"/>
</dbReference>
<dbReference type="SUPFAM" id="SSF51735">
    <property type="entry name" value="NAD(P)-binding Rossmann-fold domains"/>
    <property type="match status" value="1"/>
</dbReference>
<dbReference type="GO" id="GO:0005783">
    <property type="term" value="C:endoplasmic reticulum"/>
    <property type="evidence" value="ECO:0007669"/>
    <property type="project" value="TreeGrafter"/>
</dbReference>
<organism evidence="4 5">
    <name type="scientific">Periconia digitata</name>
    <dbReference type="NCBI Taxonomy" id="1303443"/>
    <lineage>
        <taxon>Eukaryota</taxon>
        <taxon>Fungi</taxon>
        <taxon>Dikarya</taxon>
        <taxon>Ascomycota</taxon>
        <taxon>Pezizomycotina</taxon>
        <taxon>Dothideomycetes</taxon>
        <taxon>Pleosporomycetidae</taxon>
        <taxon>Pleosporales</taxon>
        <taxon>Massarineae</taxon>
        <taxon>Periconiaceae</taxon>
        <taxon>Periconia</taxon>
    </lineage>
</organism>
<dbReference type="AlphaFoldDB" id="A0A9W4UNP1"/>
<dbReference type="Gene3D" id="3.40.50.720">
    <property type="entry name" value="NAD(P)-binding Rossmann-like Domain"/>
    <property type="match status" value="1"/>
</dbReference>
<name>A0A9W4UNP1_9PLEO</name>
<comment type="similarity">
    <text evidence="1 3">Belongs to the short-chain dehydrogenases/reductases (SDR) family.</text>
</comment>
<dbReference type="GO" id="GO:0004806">
    <property type="term" value="F:triacylglycerol lipase activity"/>
    <property type="evidence" value="ECO:0007669"/>
    <property type="project" value="TreeGrafter"/>
</dbReference>
<dbReference type="PANTHER" id="PTHR44169:SF6">
    <property type="entry name" value="NADPH-DEPENDENT 1-ACYLDIHYDROXYACETONE PHOSPHATE REDUCTASE"/>
    <property type="match status" value="1"/>
</dbReference>
<dbReference type="Proteomes" id="UP001152607">
    <property type="component" value="Unassembled WGS sequence"/>
</dbReference>